<feature type="transmembrane region" description="Helical" evidence="2">
    <location>
        <begin position="40"/>
        <end position="61"/>
    </location>
</feature>
<comment type="similarity">
    <text evidence="1">Belongs to the EamA transporter family.</text>
</comment>
<keyword evidence="5" id="KW-1185">Reference proteome</keyword>
<feature type="transmembrane region" description="Helical" evidence="2">
    <location>
        <begin position="249"/>
        <end position="266"/>
    </location>
</feature>
<dbReference type="PANTHER" id="PTHR22911:SF79">
    <property type="entry name" value="MOBA-LIKE NTP TRANSFERASE DOMAIN-CONTAINING PROTEIN"/>
    <property type="match status" value="1"/>
</dbReference>
<keyword evidence="2" id="KW-0812">Transmembrane</keyword>
<gene>
    <name evidence="4" type="ORF">E4K67_21540</name>
</gene>
<name>A0A4Z0R177_9FIRM</name>
<dbReference type="AlphaFoldDB" id="A0A4Z0R177"/>
<feature type="transmembrane region" description="Helical" evidence="2">
    <location>
        <begin position="214"/>
        <end position="237"/>
    </location>
</feature>
<dbReference type="Proteomes" id="UP000298460">
    <property type="component" value="Unassembled WGS sequence"/>
</dbReference>
<proteinExistence type="inferred from homology"/>
<sequence>MNYGQKNSTGFGVILILISTLGFSVYPILGKYVFSGGAGLTTVLFVRFAITALIFWIITIWREGFPRIPLKIWFILWGMGGIGYSLMAGLYLSSVRYIPASLAALLLYAYPIIVTVIAVLTHQEKFSKFKFFGLLLSTFGLVLVLGVAIHDINTLGVALALGSAFVYATYIIIGNQVLKTTTPLVTITLISTSAALTYGVIGVTMSGANWNLAWSTWLGIGGITFFSSIVAMLTFFYGMKLIGATTSSIISTLEPVMTVIFAVILLNERITLFQAAGGIFVVMGGILAVLSPVQNVIPEVNSNSTL</sequence>
<feature type="transmembrane region" description="Helical" evidence="2">
    <location>
        <begin position="131"/>
        <end position="149"/>
    </location>
</feature>
<protein>
    <submittedName>
        <fullName evidence="4">DMT family transporter</fullName>
    </submittedName>
</protein>
<dbReference type="SUPFAM" id="SSF103481">
    <property type="entry name" value="Multidrug resistance efflux transporter EmrE"/>
    <property type="match status" value="2"/>
</dbReference>
<evidence type="ECO:0000256" key="2">
    <source>
        <dbReference type="SAM" id="Phobius"/>
    </source>
</evidence>
<feature type="transmembrane region" description="Helical" evidence="2">
    <location>
        <begin position="155"/>
        <end position="173"/>
    </location>
</feature>
<feature type="transmembrane region" description="Helical" evidence="2">
    <location>
        <begin position="272"/>
        <end position="290"/>
    </location>
</feature>
<dbReference type="Pfam" id="PF00892">
    <property type="entry name" value="EamA"/>
    <property type="match status" value="2"/>
</dbReference>
<evidence type="ECO:0000313" key="5">
    <source>
        <dbReference type="Proteomes" id="UP000298460"/>
    </source>
</evidence>
<dbReference type="GO" id="GO:0016020">
    <property type="term" value="C:membrane"/>
    <property type="evidence" value="ECO:0007669"/>
    <property type="project" value="InterPro"/>
</dbReference>
<dbReference type="InterPro" id="IPR037185">
    <property type="entry name" value="EmrE-like"/>
</dbReference>
<dbReference type="OrthoDB" id="9808556at2"/>
<feature type="transmembrane region" description="Helical" evidence="2">
    <location>
        <begin position="73"/>
        <end position="92"/>
    </location>
</feature>
<dbReference type="PANTHER" id="PTHR22911">
    <property type="entry name" value="ACYL-MALONYL CONDENSING ENZYME-RELATED"/>
    <property type="match status" value="1"/>
</dbReference>
<feature type="transmembrane region" description="Helical" evidence="2">
    <location>
        <begin position="12"/>
        <end position="34"/>
    </location>
</feature>
<feature type="transmembrane region" description="Helical" evidence="2">
    <location>
        <begin position="98"/>
        <end position="119"/>
    </location>
</feature>
<keyword evidence="2" id="KW-1133">Transmembrane helix</keyword>
<dbReference type="RefSeq" id="WP_135550496.1">
    <property type="nucleotide sequence ID" value="NZ_SPQQ01000009.1"/>
</dbReference>
<evidence type="ECO:0000256" key="1">
    <source>
        <dbReference type="ARBA" id="ARBA00007362"/>
    </source>
</evidence>
<dbReference type="EMBL" id="SPQQ01000009">
    <property type="protein sequence ID" value="TGE36115.1"/>
    <property type="molecule type" value="Genomic_DNA"/>
</dbReference>
<reference evidence="4 5" key="1">
    <citation type="submission" date="2019-03" db="EMBL/GenBank/DDBJ databases">
        <title>Draft Genome Sequence of Desulfosporosinus fructosivorans Strain 63.6F, Isolated from Marine Sediment in the Baltic Sea.</title>
        <authorList>
            <person name="Hausmann B."/>
            <person name="Vandieken V."/>
            <person name="Pjevac P."/>
            <person name="Schreck K."/>
            <person name="Herbold C.W."/>
            <person name="Loy A."/>
        </authorList>
    </citation>
    <scope>NUCLEOTIDE SEQUENCE [LARGE SCALE GENOMIC DNA]</scope>
    <source>
        <strain evidence="4 5">63.6F</strain>
    </source>
</reference>
<feature type="domain" description="EamA" evidence="3">
    <location>
        <begin position="155"/>
        <end position="288"/>
    </location>
</feature>
<evidence type="ECO:0000259" key="3">
    <source>
        <dbReference type="Pfam" id="PF00892"/>
    </source>
</evidence>
<dbReference type="InterPro" id="IPR000620">
    <property type="entry name" value="EamA_dom"/>
</dbReference>
<feature type="domain" description="EamA" evidence="3">
    <location>
        <begin position="11"/>
        <end position="145"/>
    </location>
</feature>
<organism evidence="4 5">
    <name type="scientific">Desulfosporosinus fructosivorans</name>
    <dbReference type="NCBI Taxonomy" id="2018669"/>
    <lineage>
        <taxon>Bacteria</taxon>
        <taxon>Bacillati</taxon>
        <taxon>Bacillota</taxon>
        <taxon>Clostridia</taxon>
        <taxon>Eubacteriales</taxon>
        <taxon>Desulfitobacteriaceae</taxon>
        <taxon>Desulfosporosinus</taxon>
    </lineage>
</organism>
<accession>A0A4Z0R177</accession>
<keyword evidence="2" id="KW-0472">Membrane</keyword>
<comment type="caution">
    <text evidence="4">The sequence shown here is derived from an EMBL/GenBank/DDBJ whole genome shotgun (WGS) entry which is preliminary data.</text>
</comment>
<feature type="transmembrane region" description="Helical" evidence="2">
    <location>
        <begin position="185"/>
        <end position="208"/>
    </location>
</feature>
<evidence type="ECO:0000313" key="4">
    <source>
        <dbReference type="EMBL" id="TGE36115.1"/>
    </source>
</evidence>